<evidence type="ECO:0000256" key="1">
    <source>
        <dbReference type="ARBA" id="ARBA00010716"/>
    </source>
</evidence>
<dbReference type="Gene3D" id="3.20.20.140">
    <property type="entry name" value="Metal-dependent hydrolases"/>
    <property type="match status" value="1"/>
</dbReference>
<dbReference type="NCBIfam" id="TIGR00221">
    <property type="entry name" value="nagA"/>
    <property type="match status" value="1"/>
</dbReference>
<feature type="domain" description="Amidohydrolase-related" evidence="5">
    <location>
        <begin position="13"/>
        <end position="304"/>
    </location>
</feature>
<evidence type="ECO:0000256" key="3">
    <source>
        <dbReference type="ARBA" id="ARBA00022801"/>
    </source>
</evidence>
<evidence type="ECO:0000256" key="2">
    <source>
        <dbReference type="ARBA" id="ARBA00022723"/>
    </source>
</evidence>
<sequence length="317" mass="33290">MNGYAGVDFSTASVEEYESALSSLRSHGVFAVQPTFITASEDDLAKAVRAAAAAQQRYRSCAILGVHIEGPFLSPNHRGIHRPEYLRQPDGQLLNRLRSCGPVRTITVAPELDGALGLISDAVASGLVVQLGHSAASAEQANEGFNRGARSVTHIFNGMRAFSHRDPGIVGAALARTDVIIQIIADRVHVADEAVQLVLNAARHRVVLVTDAISAAAAPDGRYTAGGNQVIVQKGVARLDDGTLAGSTAPLIQQIRNVIDFGWSTEAAVNMASRQPARLHGRSDLGTLCGGGPADMVIVDDAFQPVRILAAGTDVLP</sequence>
<dbReference type="InterPro" id="IPR003764">
    <property type="entry name" value="GlcNAc_6-P_deAcase"/>
</dbReference>
<organism evidence="6 7">
    <name type="scientific">Demequina lutea</name>
    <dbReference type="NCBI Taxonomy" id="431489"/>
    <lineage>
        <taxon>Bacteria</taxon>
        <taxon>Bacillati</taxon>
        <taxon>Actinomycetota</taxon>
        <taxon>Actinomycetes</taxon>
        <taxon>Micrococcales</taxon>
        <taxon>Demequinaceae</taxon>
        <taxon>Demequina</taxon>
    </lineage>
</organism>
<keyword evidence="7" id="KW-1185">Reference proteome</keyword>
<name>A0A7Z0CLK9_9MICO</name>
<gene>
    <name evidence="6" type="ORF">BKA03_003044</name>
</gene>
<dbReference type="SUPFAM" id="SSF51556">
    <property type="entry name" value="Metallo-dependent hydrolases"/>
    <property type="match status" value="1"/>
</dbReference>
<keyword evidence="4" id="KW-0119">Carbohydrate metabolism</keyword>
<dbReference type="GO" id="GO:0008448">
    <property type="term" value="F:N-acetylglucosamine-6-phosphate deacetylase activity"/>
    <property type="evidence" value="ECO:0007669"/>
    <property type="project" value="UniProtKB-EC"/>
</dbReference>
<dbReference type="InterPro" id="IPR032466">
    <property type="entry name" value="Metal_Hydrolase"/>
</dbReference>
<dbReference type="GO" id="GO:0046872">
    <property type="term" value="F:metal ion binding"/>
    <property type="evidence" value="ECO:0007669"/>
    <property type="project" value="UniProtKB-KW"/>
</dbReference>
<dbReference type="PANTHER" id="PTHR11113">
    <property type="entry name" value="N-ACETYLGLUCOSAMINE-6-PHOSPHATE DEACETYLASE"/>
    <property type="match status" value="1"/>
</dbReference>
<dbReference type="GO" id="GO:0006046">
    <property type="term" value="P:N-acetylglucosamine catabolic process"/>
    <property type="evidence" value="ECO:0007669"/>
    <property type="project" value="TreeGrafter"/>
</dbReference>
<accession>A0A7Z0CLK9</accession>
<keyword evidence="2" id="KW-0479">Metal-binding</keyword>
<dbReference type="InterPro" id="IPR006680">
    <property type="entry name" value="Amidohydro-rel"/>
</dbReference>
<dbReference type="Pfam" id="PF01979">
    <property type="entry name" value="Amidohydro_1"/>
    <property type="match status" value="1"/>
</dbReference>
<dbReference type="InterPro" id="IPR011059">
    <property type="entry name" value="Metal-dep_hydrolase_composite"/>
</dbReference>
<dbReference type="AlphaFoldDB" id="A0A7Z0CLK9"/>
<dbReference type="EC" id="3.5.1.25" evidence="6"/>
<protein>
    <submittedName>
        <fullName evidence="6">N-acetylglucosamine-6-phosphate deacetylase</fullName>
        <ecNumber evidence="6">3.5.1.25</ecNumber>
    </submittedName>
</protein>
<evidence type="ECO:0000256" key="4">
    <source>
        <dbReference type="ARBA" id="ARBA00023277"/>
    </source>
</evidence>
<comment type="caution">
    <text evidence="6">The sequence shown here is derived from an EMBL/GenBank/DDBJ whole genome shotgun (WGS) entry which is preliminary data.</text>
</comment>
<evidence type="ECO:0000313" key="7">
    <source>
        <dbReference type="Proteomes" id="UP000547973"/>
    </source>
</evidence>
<dbReference type="Proteomes" id="UP000547973">
    <property type="component" value="Unassembled WGS sequence"/>
</dbReference>
<proteinExistence type="inferred from homology"/>
<comment type="similarity">
    <text evidence="1">Belongs to the metallo-dependent hydrolases superfamily. NagA family.</text>
</comment>
<evidence type="ECO:0000259" key="5">
    <source>
        <dbReference type="Pfam" id="PF01979"/>
    </source>
</evidence>
<reference evidence="6 7" key="1">
    <citation type="submission" date="2020-07" db="EMBL/GenBank/DDBJ databases">
        <title>Sequencing the genomes of 1000 actinobacteria strains.</title>
        <authorList>
            <person name="Klenk H.-P."/>
        </authorList>
    </citation>
    <scope>NUCLEOTIDE SEQUENCE [LARGE SCALE GENOMIC DNA]</scope>
    <source>
        <strain evidence="6 7">DSM 19970</strain>
    </source>
</reference>
<dbReference type="EMBL" id="JACBZO010000002">
    <property type="protein sequence ID" value="NYI42870.1"/>
    <property type="molecule type" value="Genomic_DNA"/>
</dbReference>
<keyword evidence="3 6" id="KW-0378">Hydrolase</keyword>
<dbReference type="Gene3D" id="2.30.40.10">
    <property type="entry name" value="Urease, subunit C, domain 1"/>
    <property type="match status" value="1"/>
</dbReference>
<evidence type="ECO:0000313" key="6">
    <source>
        <dbReference type="EMBL" id="NYI42870.1"/>
    </source>
</evidence>
<dbReference type="PANTHER" id="PTHR11113:SF14">
    <property type="entry name" value="N-ACETYLGLUCOSAMINE-6-PHOSPHATE DEACETYLASE"/>
    <property type="match status" value="1"/>
</dbReference>